<sequence length="500" mass="56113">MVNYGVSRACETCKKRRKKCDETRPACLRCVKSRRRCPGYKENTSLLFRHYQPSTPPLERWHPSNDFILEATALDIFLDNLVVQSRDRSHSRGFLDGMHYLFATSAPTSTLMRAARIVVLSSLANRYRRDSLMSLVRRQYGQVLVDYTTDLSQQTASPSVEHFFTAVLLGLYELVASDNASPTKHLIHVRGLASILSEGITCSAPESKVSVYSPGMRLVTKGIMTHQTGAGILCPPLDDTYRRSLDDIIIKMSPLTSRAEKLLADPFPPVLELLELQQDLLAIDDEITYWAYDRPPSWNPEVVGEVWIDPATSEEATFYCAGPVEKYFDIYVATAWNSWRSIHALYLDHLVHIANSLGQYELVPLYKERIDDLAAGIKASIPFHLSHDVETYIQQANAGTPLVQSDRLVGGLLLLHPMYALARCTIVDDTTRKYMSKTLRWIGDEMGIRHATILADGLQPDMQGPSAMQSSKMTFIDALDGHFLITASMMLEPQQVPSAV</sequence>
<protein>
    <recommendedName>
        <fullName evidence="2">Zn(2)-C6 fungal-type domain-containing protein</fullName>
    </recommendedName>
</protein>
<evidence type="ECO:0000259" key="2">
    <source>
        <dbReference type="PROSITE" id="PS50048"/>
    </source>
</evidence>
<dbReference type="CDD" id="cd00067">
    <property type="entry name" value="GAL4"/>
    <property type="match status" value="1"/>
</dbReference>
<dbReference type="SMART" id="SM00066">
    <property type="entry name" value="GAL4"/>
    <property type="match status" value="1"/>
</dbReference>
<dbReference type="AlphaFoldDB" id="A0A0J9VD34"/>
<dbReference type="KEGG" id="fox:FOXG_09560"/>
<dbReference type="RefSeq" id="XP_018246896.1">
    <property type="nucleotide sequence ID" value="XM_018388775.1"/>
</dbReference>
<proteinExistence type="predicted"/>
<evidence type="ECO:0000313" key="3">
    <source>
        <dbReference type="EMBL" id="KNB08851.1"/>
    </source>
</evidence>
<reference evidence="3" key="1">
    <citation type="submission" date="2007-04" db="EMBL/GenBank/DDBJ databases">
        <authorList>
            <consortium name="The Broad Institute Genome Sequencing Platform"/>
            <person name="Birren B."/>
            <person name="Lander E."/>
            <person name="Galagan J."/>
            <person name="Nusbaum C."/>
            <person name="Devon K."/>
            <person name="Ma L.-J."/>
            <person name="Jaffe D."/>
            <person name="Butler J."/>
            <person name="Alvarez P."/>
            <person name="Gnerre S."/>
            <person name="Grabherr M."/>
            <person name="Kleber M."/>
            <person name="Mauceli E."/>
            <person name="Brockman W."/>
            <person name="MacCallum I.A."/>
            <person name="Young S."/>
            <person name="LaButti K."/>
            <person name="DeCaprio D."/>
            <person name="Crawford M."/>
            <person name="Koehrsen M."/>
            <person name="Engels R."/>
            <person name="Montgomery P."/>
            <person name="Pearson M."/>
            <person name="Howarth C."/>
            <person name="Larson L."/>
            <person name="White J."/>
            <person name="O'Leary S."/>
            <person name="Kodira C."/>
            <person name="Zeng Q."/>
            <person name="Yandava C."/>
            <person name="Alvarado L."/>
            <person name="Kistler C."/>
            <person name="Shim W.-B."/>
            <person name="Kang S."/>
            <person name="Woloshuk C."/>
        </authorList>
    </citation>
    <scope>NUCLEOTIDE SEQUENCE</scope>
    <source>
        <strain evidence="3">4287</strain>
    </source>
</reference>
<dbReference type="Proteomes" id="UP000009097">
    <property type="component" value="Unassembled WGS sequence"/>
</dbReference>
<reference evidence="3" key="2">
    <citation type="journal article" date="2010" name="Nature">
        <title>Comparative genomics reveals mobile pathogenicity chromosomes in Fusarium.</title>
        <authorList>
            <person name="Ma L.J."/>
            <person name="van der Does H.C."/>
            <person name="Borkovich K.A."/>
            <person name="Coleman J.J."/>
            <person name="Daboussi M.J."/>
            <person name="Di Pietro A."/>
            <person name="Dufresne M."/>
            <person name="Freitag M."/>
            <person name="Grabherr M."/>
            <person name="Henrissat B."/>
            <person name="Houterman P.M."/>
            <person name="Kang S."/>
            <person name="Shim W.B."/>
            <person name="Woloshuk C."/>
            <person name="Xie X."/>
            <person name="Xu J.R."/>
            <person name="Antoniw J."/>
            <person name="Baker S.E."/>
            <person name="Bluhm B.H."/>
            <person name="Breakspear A."/>
            <person name="Brown D.W."/>
            <person name="Butchko R.A."/>
            <person name="Chapman S."/>
            <person name="Coulson R."/>
            <person name="Coutinho P.M."/>
            <person name="Danchin E.G."/>
            <person name="Diener A."/>
            <person name="Gale L.R."/>
            <person name="Gardiner D.M."/>
            <person name="Goff S."/>
            <person name="Hammond-Kosack K.E."/>
            <person name="Hilburn K."/>
            <person name="Hua-Van A."/>
            <person name="Jonkers W."/>
            <person name="Kazan K."/>
            <person name="Kodira C.D."/>
            <person name="Koehrsen M."/>
            <person name="Kumar L."/>
            <person name="Lee Y.H."/>
            <person name="Li L."/>
            <person name="Manners J.M."/>
            <person name="Miranda-Saavedra D."/>
            <person name="Mukherjee M."/>
            <person name="Park G."/>
            <person name="Park J."/>
            <person name="Park S.Y."/>
            <person name="Proctor R.H."/>
            <person name="Regev A."/>
            <person name="Ruiz-Roldan M.C."/>
            <person name="Sain D."/>
            <person name="Sakthikumar S."/>
            <person name="Sykes S."/>
            <person name="Schwartz D.C."/>
            <person name="Turgeon B.G."/>
            <person name="Wapinski I."/>
            <person name="Yoder O."/>
            <person name="Young S."/>
            <person name="Zeng Q."/>
            <person name="Zhou S."/>
            <person name="Galagan J."/>
            <person name="Cuomo C.A."/>
            <person name="Kistler H.C."/>
            <person name="Rep M."/>
        </authorList>
    </citation>
    <scope>NUCLEOTIDE SEQUENCE [LARGE SCALE GENOMIC DNA]</scope>
    <source>
        <strain evidence="3">4287</strain>
    </source>
</reference>
<dbReference type="OrthoDB" id="3525185at2759"/>
<evidence type="ECO:0000313" key="4">
    <source>
        <dbReference type="Proteomes" id="UP000009097"/>
    </source>
</evidence>
<dbReference type="PROSITE" id="PS50048">
    <property type="entry name" value="ZN2_CY6_FUNGAL_2"/>
    <property type="match status" value="1"/>
</dbReference>
<dbReference type="PANTHER" id="PTHR38791">
    <property type="entry name" value="ZN(II)2CYS6 TRANSCRIPTION FACTOR (EUROFUNG)-RELATED-RELATED"/>
    <property type="match status" value="1"/>
</dbReference>
<gene>
    <name evidence="3" type="ORF">FOXG_09560</name>
</gene>
<evidence type="ECO:0000256" key="1">
    <source>
        <dbReference type="ARBA" id="ARBA00023242"/>
    </source>
</evidence>
<dbReference type="Pfam" id="PF00172">
    <property type="entry name" value="Zn_clus"/>
    <property type="match status" value="1"/>
</dbReference>
<dbReference type="EMBL" id="DS231707">
    <property type="protein sequence ID" value="KNB08851.1"/>
    <property type="molecule type" value="Genomic_DNA"/>
</dbReference>
<accession>A0A0J9VD34</accession>
<feature type="domain" description="Zn(2)-C6 fungal-type" evidence="2">
    <location>
        <begin position="9"/>
        <end position="37"/>
    </location>
</feature>
<dbReference type="PROSITE" id="PS00463">
    <property type="entry name" value="ZN2_CY6_FUNGAL_1"/>
    <property type="match status" value="1"/>
</dbReference>
<organism evidence="3 4">
    <name type="scientific">Fusarium oxysporum f. sp. lycopersici (strain 4287 / CBS 123668 / FGSC 9935 / NRRL 34936)</name>
    <name type="common">Fusarium vascular wilt of tomato</name>
    <dbReference type="NCBI Taxonomy" id="426428"/>
    <lineage>
        <taxon>Eukaryota</taxon>
        <taxon>Fungi</taxon>
        <taxon>Dikarya</taxon>
        <taxon>Ascomycota</taxon>
        <taxon>Pezizomycotina</taxon>
        <taxon>Sordariomycetes</taxon>
        <taxon>Hypocreomycetidae</taxon>
        <taxon>Hypocreales</taxon>
        <taxon>Nectriaceae</taxon>
        <taxon>Fusarium</taxon>
        <taxon>Fusarium oxysporum species complex</taxon>
    </lineage>
</organism>
<dbReference type="SUPFAM" id="SSF57701">
    <property type="entry name" value="Zn2/Cys6 DNA-binding domain"/>
    <property type="match status" value="1"/>
</dbReference>
<keyword evidence="1" id="KW-0539">Nucleus</keyword>
<dbReference type="Gene3D" id="4.10.240.10">
    <property type="entry name" value="Zn(2)-C6 fungal-type DNA-binding domain"/>
    <property type="match status" value="1"/>
</dbReference>
<dbReference type="GO" id="GO:0000981">
    <property type="term" value="F:DNA-binding transcription factor activity, RNA polymerase II-specific"/>
    <property type="evidence" value="ECO:0007669"/>
    <property type="project" value="InterPro"/>
</dbReference>
<dbReference type="GO" id="GO:0008270">
    <property type="term" value="F:zinc ion binding"/>
    <property type="evidence" value="ECO:0007669"/>
    <property type="project" value="InterPro"/>
</dbReference>
<dbReference type="InterPro" id="IPR036864">
    <property type="entry name" value="Zn2-C6_fun-type_DNA-bd_sf"/>
</dbReference>
<dbReference type="InterPro" id="IPR053175">
    <property type="entry name" value="DHMBA_Reg_Transcription_Factor"/>
</dbReference>
<name>A0A0J9VD34_FUSO4</name>
<dbReference type="VEuPathDB" id="FungiDB:FOXG_09560"/>
<dbReference type="PANTHER" id="PTHR38791:SF5">
    <property type="entry name" value="TRANSCRIPTION FACTOR DBAG-RELATED"/>
    <property type="match status" value="1"/>
</dbReference>
<dbReference type="InterPro" id="IPR001138">
    <property type="entry name" value="Zn2Cys6_DnaBD"/>
</dbReference>
<dbReference type="GeneID" id="28951111"/>